<name>A0A254PYV1_9BURK</name>
<sequence length="115" mass="13320">MSLLISTQTSRPSRMSYGLYIPFPLPRGEFKNFPAVATKVCPRCLTPLTIGQNITSYRFKKQYYLCSQCYSLALKGYNKQRANSKKSAIKARKSYLQEQIPKLMDELKYIVRMGY</sequence>
<dbReference type="AlphaFoldDB" id="A0A254PYV1"/>
<reference evidence="1 2" key="1">
    <citation type="submission" date="2017-05" db="EMBL/GenBank/DDBJ databases">
        <title>Polynucleobacter sp. MWH-K35W1 isolated from the permanently anoxic monimolimnion of a meromictic lake.</title>
        <authorList>
            <person name="Hahn M.W."/>
        </authorList>
    </citation>
    <scope>NUCLEOTIDE SEQUENCE [LARGE SCALE GENOMIC DNA]</scope>
    <source>
        <strain evidence="1 2">MWH-K35W1</strain>
    </source>
</reference>
<dbReference type="Proteomes" id="UP000198104">
    <property type="component" value="Unassembled WGS sequence"/>
</dbReference>
<accession>A0A254PYV1</accession>
<gene>
    <name evidence="1" type="ORF">CBI30_06960</name>
</gene>
<evidence type="ECO:0000313" key="1">
    <source>
        <dbReference type="EMBL" id="OWS71474.1"/>
    </source>
</evidence>
<keyword evidence="2" id="KW-1185">Reference proteome</keyword>
<protein>
    <submittedName>
        <fullName evidence="1">Uncharacterized protein</fullName>
    </submittedName>
</protein>
<dbReference type="RefSeq" id="WP_088527591.1">
    <property type="nucleotide sequence ID" value="NZ_NGUO01000010.1"/>
</dbReference>
<comment type="caution">
    <text evidence="1">The sequence shown here is derived from an EMBL/GenBank/DDBJ whole genome shotgun (WGS) entry which is preliminary data.</text>
</comment>
<organism evidence="1 2">
    <name type="scientific">Polynucleobacter aenigmaticus</name>
    <dbReference type="NCBI Taxonomy" id="1743164"/>
    <lineage>
        <taxon>Bacteria</taxon>
        <taxon>Pseudomonadati</taxon>
        <taxon>Pseudomonadota</taxon>
        <taxon>Betaproteobacteria</taxon>
        <taxon>Burkholderiales</taxon>
        <taxon>Burkholderiaceae</taxon>
        <taxon>Polynucleobacter</taxon>
    </lineage>
</organism>
<evidence type="ECO:0000313" key="2">
    <source>
        <dbReference type="Proteomes" id="UP000198104"/>
    </source>
</evidence>
<proteinExistence type="predicted"/>
<dbReference type="EMBL" id="NGUO01000010">
    <property type="protein sequence ID" value="OWS71474.1"/>
    <property type="molecule type" value="Genomic_DNA"/>
</dbReference>